<evidence type="ECO:0000313" key="3">
    <source>
        <dbReference type="Proteomes" id="UP000321926"/>
    </source>
</evidence>
<dbReference type="RefSeq" id="WP_147922472.1">
    <property type="nucleotide sequence ID" value="NZ_VRTY01000054.1"/>
</dbReference>
<keyword evidence="1" id="KW-0732">Signal</keyword>
<organism evidence="2 3">
    <name type="scientific">Pontibacter qinzhouensis</name>
    <dbReference type="NCBI Taxonomy" id="2603253"/>
    <lineage>
        <taxon>Bacteria</taxon>
        <taxon>Pseudomonadati</taxon>
        <taxon>Bacteroidota</taxon>
        <taxon>Cytophagia</taxon>
        <taxon>Cytophagales</taxon>
        <taxon>Hymenobacteraceae</taxon>
        <taxon>Pontibacter</taxon>
    </lineage>
</organism>
<feature type="chain" id="PRO_5022839970" evidence="1">
    <location>
        <begin position="20"/>
        <end position="124"/>
    </location>
</feature>
<evidence type="ECO:0000256" key="1">
    <source>
        <dbReference type="SAM" id="SignalP"/>
    </source>
</evidence>
<dbReference type="Proteomes" id="UP000321926">
    <property type="component" value="Unassembled WGS sequence"/>
</dbReference>
<feature type="signal peptide" evidence="1">
    <location>
        <begin position="1"/>
        <end position="19"/>
    </location>
</feature>
<accession>A0A5C8JL63</accession>
<keyword evidence="3" id="KW-1185">Reference proteome</keyword>
<protein>
    <submittedName>
        <fullName evidence="2">DUF3221 domain-containing protein</fullName>
    </submittedName>
</protein>
<sequence>MKRITPLLYLLAFVLASCSGDTSNRIPDTVPDIEGNITTLKKATTKNKDNSLAVLLVEAQEETSNTYQKASIKVDSKTHLEDQNGGILKLEQLREGYKIEAWLEGPIMESDPVQAYATAIRVSM</sequence>
<dbReference type="EMBL" id="VRTY01000054">
    <property type="protein sequence ID" value="TXK38011.1"/>
    <property type="molecule type" value="Genomic_DNA"/>
</dbReference>
<gene>
    <name evidence="2" type="ORF">FVR03_14465</name>
</gene>
<dbReference type="AlphaFoldDB" id="A0A5C8JL63"/>
<evidence type="ECO:0000313" key="2">
    <source>
        <dbReference type="EMBL" id="TXK38011.1"/>
    </source>
</evidence>
<dbReference type="OrthoDB" id="853343at2"/>
<comment type="caution">
    <text evidence="2">The sequence shown here is derived from an EMBL/GenBank/DDBJ whole genome shotgun (WGS) entry which is preliminary data.</text>
</comment>
<name>A0A5C8JL63_9BACT</name>
<dbReference type="PROSITE" id="PS51257">
    <property type="entry name" value="PROKAR_LIPOPROTEIN"/>
    <property type="match status" value="1"/>
</dbReference>
<proteinExistence type="predicted"/>
<reference evidence="2 3" key="1">
    <citation type="submission" date="2019-08" db="EMBL/GenBank/DDBJ databases">
        <authorList>
            <person name="Shi S."/>
        </authorList>
    </citation>
    <scope>NUCLEOTIDE SEQUENCE [LARGE SCALE GENOMIC DNA]</scope>
    <source>
        <strain evidence="2 3">GY10130</strain>
    </source>
</reference>